<dbReference type="SUPFAM" id="SSF103473">
    <property type="entry name" value="MFS general substrate transporter"/>
    <property type="match status" value="1"/>
</dbReference>
<organism evidence="8 9">
    <name type="scientific">Allopusillimonas soli</name>
    <dbReference type="NCBI Taxonomy" id="659016"/>
    <lineage>
        <taxon>Bacteria</taxon>
        <taxon>Pseudomonadati</taxon>
        <taxon>Pseudomonadota</taxon>
        <taxon>Betaproteobacteria</taxon>
        <taxon>Burkholderiales</taxon>
        <taxon>Alcaligenaceae</taxon>
        <taxon>Allopusillimonas</taxon>
    </lineage>
</organism>
<feature type="transmembrane region" description="Helical" evidence="6">
    <location>
        <begin position="244"/>
        <end position="269"/>
    </location>
</feature>
<keyword evidence="9" id="KW-1185">Reference proteome</keyword>
<feature type="transmembrane region" description="Helical" evidence="6">
    <location>
        <begin position="138"/>
        <end position="162"/>
    </location>
</feature>
<dbReference type="PROSITE" id="PS50850">
    <property type="entry name" value="MFS"/>
    <property type="match status" value="1"/>
</dbReference>
<dbReference type="PANTHER" id="PTHR43124">
    <property type="entry name" value="PURINE EFFLUX PUMP PBUE"/>
    <property type="match status" value="1"/>
</dbReference>
<comment type="subcellular location">
    <subcellularLocation>
        <location evidence="1">Cell membrane</location>
        <topology evidence="1">Multi-pass membrane protein</topology>
    </subcellularLocation>
</comment>
<dbReference type="InterPro" id="IPR011701">
    <property type="entry name" value="MFS"/>
</dbReference>
<feature type="transmembrane region" description="Helical" evidence="6">
    <location>
        <begin position="79"/>
        <end position="99"/>
    </location>
</feature>
<dbReference type="OrthoDB" id="9812189at2"/>
<reference evidence="8 9" key="1">
    <citation type="submission" date="2020-07" db="EMBL/GenBank/DDBJ databases">
        <title>Taxonomic revisions and descriptions of new bacterial species based on genomic comparisons in the high-G+C-content subgroup of the family Alcaligenaceae.</title>
        <authorList>
            <person name="Szabo A."/>
            <person name="Felfoldi T."/>
        </authorList>
    </citation>
    <scope>NUCLEOTIDE SEQUENCE [LARGE SCALE GENOMIC DNA]</scope>
    <source>
        <strain evidence="8 9">DSM 25264</strain>
    </source>
</reference>
<evidence type="ECO:0000256" key="6">
    <source>
        <dbReference type="SAM" id="Phobius"/>
    </source>
</evidence>
<feature type="transmembrane region" description="Helical" evidence="6">
    <location>
        <begin position="336"/>
        <end position="357"/>
    </location>
</feature>
<proteinExistence type="predicted"/>
<dbReference type="PANTHER" id="PTHR43124:SF5">
    <property type="entry name" value="PURINE RIBONUCLEOSIDE EFFLUX PUMP NEPI"/>
    <property type="match status" value="1"/>
</dbReference>
<name>A0A853FK17_9BURK</name>
<evidence type="ECO:0000313" key="9">
    <source>
        <dbReference type="Proteomes" id="UP000580517"/>
    </source>
</evidence>
<feature type="transmembrane region" description="Helical" evidence="6">
    <location>
        <begin position="210"/>
        <end position="232"/>
    </location>
</feature>
<evidence type="ECO:0000256" key="2">
    <source>
        <dbReference type="ARBA" id="ARBA00022475"/>
    </source>
</evidence>
<keyword evidence="5 6" id="KW-0472">Membrane</keyword>
<keyword evidence="2" id="KW-1003">Cell membrane</keyword>
<dbReference type="InterPro" id="IPR020846">
    <property type="entry name" value="MFS_dom"/>
</dbReference>
<evidence type="ECO:0000256" key="4">
    <source>
        <dbReference type="ARBA" id="ARBA00022989"/>
    </source>
</evidence>
<feature type="transmembrane region" description="Helical" evidence="6">
    <location>
        <begin position="168"/>
        <end position="189"/>
    </location>
</feature>
<evidence type="ECO:0000256" key="3">
    <source>
        <dbReference type="ARBA" id="ARBA00022692"/>
    </source>
</evidence>
<dbReference type="AlphaFoldDB" id="A0A853FK17"/>
<feature type="transmembrane region" description="Helical" evidence="6">
    <location>
        <begin position="363"/>
        <end position="383"/>
    </location>
</feature>
<evidence type="ECO:0000256" key="5">
    <source>
        <dbReference type="ARBA" id="ARBA00023136"/>
    </source>
</evidence>
<dbReference type="Proteomes" id="UP000580517">
    <property type="component" value="Unassembled WGS sequence"/>
</dbReference>
<keyword evidence="4 6" id="KW-1133">Transmembrane helix</keyword>
<dbReference type="Gene3D" id="1.20.1250.20">
    <property type="entry name" value="MFS general substrate transporter like domains"/>
    <property type="match status" value="1"/>
</dbReference>
<dbReference type="RefSeq" id="WP_129970625.1">
    <property type="nucleotide sequence ID" value="NZ_JACCEW010000006.1"/>
</dbReference>
<protein>
    <submittedName>
        <fullName evidence="8">MFS transporter</fullName>
    </submittedName>
</protein>
<dbReference type="InterPro" id="IPR050189">
    <property type="entry name" value="MFS_Efflux_Transporters"/>
</dbReference>
<dbReference type="CDD" id="cd17324">
    <property type="entry name" value="MFS_NepI_like"/>
    <property type="match status" value="1"/>
</dbReference>
<feature type="transmembrane region" description="Helical" evidence="6">
    <location>
        <begin position="12"/>
        <end position="31"/>
    </location>
</feature>
<dbReference type="InterPro" id="IPR036259">
    <property type="entry name" value="MFS_trans_sf"/>
</dbReference>
<accession>A0A853FK17</accession>
<evidence type="ECO:0000256" key="1">
    <source>
        <dbReference type="ARBA" id="ARBA00004651"/>
    </source>
</evidence>
<evidence type="ECO:0000313" key="8">
    <source>
        <dbReference type="EMBL" id="NYT38711.1"/>
    </source>
</evidence>
<gene>
    <name evidence="8" type="ORF">H0A68_17670</name>
</gene>
<feature type="transmembrane region" description="Helical" evidence="6">
    <location>
        <begin position="301"/>
        <end position="324"/>
    </location>
</feature>
<dbReference type="GO" id="GO:0022857">
    <property type="term" value="F:transmembrane transporter activity"/>
    <property type="evidence" value="ECO:0007669"/>
    <property type="project" value="InterPro"/>
</dbReference>
<feature type="domain" description="Major facilitator superfamily (MFS) profile" evidence="7">
    <location>
        <begin position="14"/>
        <end position="387"/>
    </location>
</feature>
<dbReference type="EMBL" id="JACCEW010000006">
    <property type="protein sequence ID" value="NYT38711.1"/>
    <property type="molecule type" value="Genomic_DNA"/>
</dbReference>
<comment type="caution">
    <text evidence="8">The sequence shown here is derived from an EMBL/GenBank/DDBJ whole genome shotgun (WGS) entry which is preliminary data.</text>
</comment>
<dbReference type="GO" id="GO:0005886">
    <property type="term" value="C:plasma membrane"/>
    <property type="evidence" value="ECO:0007669"/>
    <property type="project" value="UniProtKB-SubCell"/>
</dbReference>
<keyword evidence="3 6" id="KW-0812">Transmembrane</keyword>
<sequence>MYASTQSSRPAWGAVFSMALGVFALVTSEFLPSSLLTPMAAGMGVTEGGAGQAVTVTAFVALFASLLVSTVMHRVDRRAVFLAFSALLVVSDLLVAVAPNVSVLLAARILLGIAIGGFWTMSTAAVMRLVPESDIPRALSIVFSGVAAATIVAAPVGSYLGAIIGWRLVFLVGAALGLVALVTQAATLPRMAPRSATNLGTLLAVMRRPGIGIGVVAAGLVFAGHFAFFTYLRPFLEDVTGVGISGVSGMLLVFGVANFLGSAMGSWVIKWGLSRTLITMPLIMGMLGIGLAGLGGSQWGAVTMIAAWGMVFGIVPMSWSTWVADAVPDEAEAAGGLIVAAIQTGIAAGAAVGGAIVDASGVSTVFVAGSVVLLAAMLLAWIATRPRSVHVASVVQAKKASLADTCSQFLSTPQESIRETN</sequence>
<feature type="transmembrane region" description="Helical" evidence="6">
    <location>
        <begin position="276"/>
        <end position="295"/>
    </location>
</feature>
<feature type="transmembrane region" description="Helical" evidence="6">
    <location>
        <begin position="51"/>
        <end position="72"/>
    </location>
</feature>
<dbReference type="Pfam" id="PF07690">
    <property type="entry name" value="MFS_1"/>
    <property type="match status" value="1"/>
</dbReference>
<feature type="transmembrane region" description="Helical" evidence="6">
    <location>
        <begin position="105"/>
        <end position="126"/>
    </location>
</feature>
<evidence type="ECO:0000259" key="7">
    <source>
        <dbReference type="PROSITE" id="PS50850"/>
    </source>
</evidence>